<sequence length="93" mass="11044">MVLFENFSSFFFVLTQLVDLLLIRYKENIYTKRLWFVREPFSVTLGRNFSPRMFLGLRDDISMDTVQTLQVSFESSQKDRDHMPLTKSTLPGR</sequence>
<evidence type="ECO:0000313" key="2">
    <source>
        <dbReference type="EMBL" id="GIZ04972.1"/>
    </source>
</evidence>
<organism evidence="2 3">
    <name type="scientific">Caerostris extrusa</name>
    <name type="common">Bark spider</name>
    <name type="synonym">Caerostris bankana</name>
    <dbReference type="NCBI Taxonomy" id="172846"/>
    <lineage>
        <taxon>Eukaryota</taxon>
        <taxon>Metazoa</taxon>
        <taxon>Ecdysozoa</taxon>
        <taxon>Arthropoda</taxon>
        <taxon>Chelicerata</taxon>
        <taxon>Arachnida</taxon>
        <taxon>Araneae</taxon>
        <taxon>Araneomorphae</taxon>
        <taxon>Entelegynae</taxon>
        <taxon>Araneoidea</taxon>
        <taxon>Araneidae</taxon>
        <taxon>Caerostris</taxon>
    </lineage>
</organism>
<evidence type="ECO:0000313" key="3">
    <source>
        <dbReference type="Proteomes" id="UP001054945"/>
    </source>
</evidence>
<keyword evidence="3" id="KW-1185">Reference proteome</keyword>
<evidence type="ECO:0000256" key="1">
    <source>
        <dbReference type="SAM" id="MobiDB-lite"/>
    </source>
</evidence>
<name>A0AAV4YFM4_CAEEX</name>
<gene>
    <name evidence="2" type="ORF">CEXT_597701</name>
</gene>
<dbReference type="Proteomes" id="UP001054945">
    <property type="component" value="Unassembled WGS sequence"/>
</dbReference>
<feature type="region of interest" description="Disordered" evidence="1">
    <location>
        <begin position="73"/>
        <end position="93"/>
    </location>
</feature>
<protein>
    <submittedName>
        <fullName evidence="2">Uncharacterized protein</fullName>
    </submittedName>
</protein>
<dbReference type="EMBL" id="BPLR01019179">
    <property type="protein sequence ID" value="GIZ04972.1"/>
    <property type="molecule type" value="Genomic_DNA"/>
</dbReference>
<proteinExistence type="predicted"/>
<dbReference type="AlphaFoldDB" id="A0AAV4YFM4"/>
<comment type="caution">
    <text evidence="2">The sequence shown here is derived from an EMBL/GenBank/DDBJ whole genome shotgun (WGS) entry which is preliminary data.</text>
</comment>
<reference evidence="2 3" key="1">
    <citation type="submission" date="2021-06" db="EMBL/GenBank/DDBJ databases">
        <title>Caerostris extrusa draft genome.</title>
        <authorList>
            <person name="Kono N."/>
            <person name="Arakawa K."/>
        </authorList>
    </citation>
    <scope>NUCLEOTIDE SEQUENCE [LARGE SCALE GENOMIC DNA]</scope>
</reference>
<accession>A0AAV4YFM4</accession>